<evidence type="ECO:0000256" key="1">
    <source>
        <dbReference type="SAM" id="MobiDB-lite"/>
    </source>
</evidence>
<name>A0A318JL36_9NEIS</name>
<protein>
    <submittedName>
        <fullName evidence="2">Uncharacterized protein</fullName>
    </submittedName>
</protein>
<reference evidence="2 3" key="1">
    <citation type="submission" date="2018-05" db="EMBL/GenBank/DDBJ databases">
        <title>Genomic Encyclopedia of Type Strains, Phase IV (KMG-IV): sequencing the most valuable type-strain genomes for metagenomic binning, comparative biology and taxonomic classification.</title>
        <authorList>
            <person name="Goeker M."/>
        </authorList>
    </citation>
    <scope>NUCLEOTIDE SEQUENCE [LARGE SCALE GENOMIC DNA]</scope>
    <source>
        <strain evidence="2 3">DSM 25134</strain>
    </source>
</reference>
<evidence type="ECO:0000313" key="2">
    <source>
        <dbReference type="EMBL" id="PXX48995.1"/>
    </source>
</evidence>
<feature type="region of interest" description="Disordered" evidence="1">
    <location>
        <begin position="21"/>
        <end position="63"/>
    </location>
</feature>
<gene>
    <name evidence="2" type="ORF">DFR38_10531</name>
</gene>
<comment type="caution">
    <text evidence="2">The sequence shown here is derived from an EMBL/GenBank/DDBJ whole genome shotgun (WGS) entry which is preliminary data.</text>
</comment>
<evidence type="ECO:0000313" key="3">
    <source>
        <dbReference type="Proteomes" id="UP000248395"/>
    </source>
</evidence>
<proteinExistence type="predicted"/>
<keyword evidence="3" id="KW-1185">Reference proteome</keyword>
<organism evidence="2 3">
    <name type="scientific">Aquitalea magnusonii</name>
    <dbReference type="NCBI Taxonomy" id="332411"/>
    <lineage>
        <taxon>Bacteria</taxon>
        <taxon>Pseudomonadati</taxon>
        <taxon>Pseudomonadota</taxon>
        <taxon>Betaproteobacteria</taxon>
        <taxon>Neisseriales</taxon>
        <taxon>Chromobacteriaceae</taxon>
        <taxon>Aquitalea</taxon>
    </lineage>
</organism>
<dbReference type="AlphaFoldDB" id="A0A318JL36"/>
<dbReference type="EMBL" id="QJKC01000005">
    <property type="protein sequence ID" value="PXX48995.1"/>
    <property type="molecule type" value="Genomic_DNA"/>
</dbReference>
<accession>A0A318JL36</accession>
<sequence length="110" mass="11287">MSGMSKQDADIIGKALQQPAASAKRLPALPARGGIPGATAKGTATQPAGTAGSGGIDSPLTEQSRSYWPTVQAVTSDGLLQIAYQPIKSVVMKDKSAREVVFNYAQPTAS</sequence>
<dbReference type="Proteomes" id="UP000248395">
    <property type="component" value="Unassembled WGS sequence"/>
</dbReference>